<evidence type="ECO:0000313" key="14">
    <source>
        <dbReference type="Proteomes" id="UP000242913"/>
    </source>
</evidence>
<evidence type="ECO:0000256" key="8">
    <source>
        <dbReference type="SAM" id="MobiDB-lite"/>
    </source>
</evidence>
<feature type="transmembrane region" description="Helical" evidence="9">
    <location>
        <begin position="5"/>
        <end position="24"/>
    </location>
</feature>
<dbReference type="GO" id="GO:0044233">
    <property type="term" value="C:mitochondria-associated endoplasmic reticulum membrane contact site"/>
    <property type="evidence" value="ECO:0007669"/>
    <property type="project" value="InterPro"/>
</dbReference>
<keyword evidence="2" id="KW-0813">Transport</keyword>
<dbReference type="Proteomes" id="UP000242913">
    <property type="component" value="Unassembled WGS sequence"/>
</dbReference>
<evidence type="ECO:0000259" key="11">
    <source>
        <dbReference type="PROSITE" id="PS50106"/>
    </source>
</evidence>
<dbReference type="PANTHER" id="PTHR21519:SF1">
    <property type="entry name" value="PDZ DOMAIN-CONTAINING PROTEIN 8"/>
    <property type="match status" value="1"/>
</dbReference>
<dbReference type="AlphaFoldDB" id="A0A238C0U6"/>
<proteinExistence type="predicted"/>
<dbReference type="PROSITE" id="PS50106">
    <property type="entry name" value="PDZ"/>
    <property type="match status" value="1"/>
</dbReference>
<feature type="compositionally biased region" description="Basic and acidic residues" evidence="8">
    <location>
        <begin position="463"/>
        <end position="475"/>
    </location>
</feature>
<dbReference type="OrthoDB" id="10004596at2759"/>
<dbReference type="PANTHER" id="PTHR21519">
    <property type="entry name" value="PDZ DOMAIN-CONTAINING PROTEIN 8"/>
    <property type="match status" value="1"/>
</dbReference>
<dbReference type="Gene3D" id="3.30.60.20">
    <property type="match status" value="1"/>
</dbReference>
<dbReference type="SUPFAM" id="SSF57889">
    <property type="entry name" value="Cysteine-rich domain"/>
    <property type="match status" value="1"/>
</dbReference>
<name>A0A238C0U6_9BILA</name>
<evidence type="ECO:0000256" key="4">
    <source>
        <dbReference type="ARBA" id="ARBA00022833"/>
    </source>
</evidence>
<dbReference type="EMBL" id="KZ269982">
    <property type="protein sequence ID" value="OZC11069.1"/>
    <property type="molecule type" value="Genomic_DNA"/>
</dbReference>
<dbReference type="InterPro" id="IPR036034">
    <property type="entry name" value="PDZ_sf"/>
</dbReference>
<evidence type="ECO:0000256" key="9">
    <source>
        <dbReference type="SAM" id="Phobius"/>
    </source>
</evidence>
<dbReference type="InterPro" id="IPR058801">
    <property type="entry name" value="PDZD8_N"/>
</dbReference>
<protein>
    <recommendedName>
        <fullName evidence="15">PDZ domain-containing protein 8</fullName>
    </recommendedName>
</protein>
<keyword evidence="5" id="KW-0445">Lipid transport</keyword>
<dbReference type="GO" id="GO:0005739">
    <property type="term" value="C:mitochondrion"/>
    <property type="evidence" value="ECO:0007669"/>
    <property type="project" value="GOC"/>
</dbReference>
<dbReference type="PROSITE" id="PS50081">
    <property type="entry name" value="ZF_DAG_PE_2"/>
    <property type="match status" value="1"/>
</dbReference>
<comment type="subcellular location">
    <subcellularLocation>
        <location evidence="1">Membrane</location>
    </subcellularLocation>
</comment>
<dbReference type="Pfam" id="PF26547">
    <property type="entry name" value="PDZD8_N"/>
    <property type="match status" value="1"/>
</dbReference>
<evidence type="ECO:0000256" key="6">
    <source>
        <dbReference type="ARBA" id="ARBA00023121"/>
    </source>
</evidence>
<gene>
    <name evidence="13" type="ORF">X798_01895</name>
</gene>
<evidence type="ECO:0000259" key="10">
    <source>
        <dbReference type="PROSITE" id="PS50081"/>
    </source>
</evidence>
<feature type="domain" description="Phorbol-ester/DAG-type" evidence="10">
    <location>
        <begin position="893"/>
        <end position="941"/>
    </location>
</feature>
<evidence type="ECO:0000259" key="12">
    <source>
        <dbReference type="PROSITE" id="PS51847"/>
    </source>
</evidence>
<dbReference type="CDD" id="cd21674">
    <property type="entry name" value="SMP_PDZD8"/>
    <property type="match status" value="1"/>
</dbReference>
<keyword evidence="6" id="KW-0446">Lipid-binding</keyword>
<keyword evidence="3" id="KW-0479">Metal-binding</keyword>
<keyword evidence="14" id="KW-1185">Reference proteome</keyword>
<keyword evidence="9" id="KW-0812">Transmembrane</keyword>
<evidence type="ECO:0000256" key="3">
    <source>
        <dbReference type="ARBA" id="ARBA00022723"/>
    </source>
</evidence>
<evidence type="ECO:0000256" key="7">
    <source>
        <dbReference type="ARBA" id="ARBA00023136"/>
    </source>
</evidence>
<keyword evidence="9" id="KW-1133">Transmembrane helix</keyword>
<feature type="domain" description="SMP-LTD" evidence="12">
    <location>
        <begin position="59"/>
        <end position="253"/>
    </location>
</feature>
<dbReference type="SMART" id="SM00109">
    <property type="entry name" value="C1"/>
    <property type="match status" value="1"/>
</dbReference>
<evidence type="ECO:0008006" key="15">
    <source>
        <dbReference type="Google" id="ProtNLM"/>
    </source>
</evidence>
<dbReference type="InterPro" id="IPR031468">
    <property type="entry name" value="SMP_LBD"/>
</dbReference>
<feature type="compositionally biased region" description="Polar residues" evidence="8">
    <location>
        <begin position="477"/>
        <end position="488"/>
    </location>
</feature>
<sequence length="1167" mass="131672">MLVFLWGVVVGAVLMLLVIYVLLFNPFGEISSHTAFIEQFQPLRLPEKLKQFLKEGDDEGRTFEWESCYNLSLILHFLFQEHKDSRRLRRWIHKKLQLELSDLTTRNTAGRLIQDIRVRDLSIGCKSPVIKSVCVEDYDLSQDESFKTLKLLVDVDYSGGFQSSVNVSMLFGRFAQLSIKLSRLSGQIRLKLTREPFTHWVFAFVGMPSLEFQVDSQWQGKQVKHLIPIITQKFRRMIQRKHVWPNYKIRYRPLFPNPLYQPSPPIRVGLADVQASSTICKGAFEYIKTTGLLEVTVLRCTRLNTALVNNGNSEVFCVVSVDHRPLMQDASRSSTRCITILLNFSRHGISESIGLTFSKLISNTGVRSVQVSTVESFSSAERCGFKAGDVVLAVNNVPVTSERQLSKLLSGTSSELSVLVDRMIYEESNASFSTLNNDGDDSASLGDFDSEISVPENFENVRNKSGQMEKLERGSQRHSQSATGINSNVASNDLTTNILKDTRMHPCTNDKLVDISDLSKHSEPIKKAQTKTERDFILKKHVHIRRVRSEAEITKSDCLDSQKLKPLFTTSLENLPYSAHKEIKRMQTNMTENCIMVSAVNKENSGSICSLNTDISADNYAKDFLQSPSRRQRFQARAAEMAAAGKARMSDFWYRHKDNGSGAEIALDALSQHDVDLMLLHTSLPTSGLEKRKRSPLIKTKRPVVLQNDGRDDTHDLSKVLPKTVTTKSLAMNEDVLWDQSLYFELSADTCRYLNVIVQARPLTVKATDVTISQDGQVEMDSSQMLGYTSIYIPQVLDDCQLTLSNCHQELFTLRPPFCIPARRKLTPKAAEESRRAGFDERLCYGDILLSFRYFPSGLPTDGNRSSAENGEGVKNITEISGMNSFEASSKARHNFETILLRGAAICAVCRGKIWLKMASHCTSCLLVCHNKCLPKVETACSQLPPIDDSVHEVLDELHIDSNERSILLDDIAKHDHMATELSLPSSKSEERLLPRRRRIAVRVSEKLSSTWKSVGRKRAYFHALTENKKGTTEQKIPIIQVGTDEVMPVERAIPDVFSMLELSENLSQMMYQPGNAYNEQMINAAKMEKIRSIIHQTTVERLNVMKNMKDIQSSGSLSFAVLEDRLQALAVLMLHYCAALQNCIDLEESCEHQYQNRNIADATQDS</sequence>
<accession>A0A238C0U6</accession>
<evidence type="ECO:0000313" key="13">
    <source>
        <dbReference type="EMBL" id="OZC11069.1"/>
    </source>
</evidence>
<dbReference type="PROSITE" id="PS00479">
    <property type="entry name" value="ZF_DAG_PE_1"/>
    <property type="match status" value="1"/>
</dbReference>
<feature type="region of interest" description="Disordered" evidence="8">
    <location>
        <begin position="463"/>
        <end position="488"/>
    </location>
</feature>
<dbReference type="CDD" id="cd00029">
    <property type="entry name" value="C1"/>
    <property type="match status" value="1"/>
</dbReference>
<dbReference type="GO" id="GO:0051560">
    <property type="term" value="P:mitochondrial calcium ion homeostasis"/>
    <property type="evidence" value="ECO:0007669"/>
    <property type="project" value="InterPro"/>
</dbReference>
<feature type="domain" description="PDZ" evidence="11">
    <location>
        <begin position="339"/>
        <end position="424"/>
    </location>
</feature>
<evidence type="ECO:0000256" key="1">
    <source>
        <dbReference type="ARBA" id="ARBA00004370"/>
    </source>
</evidence>
<organism evidence="13 14">
    <name type="scientific">Onchocerca flexuosa</name>
    <dbReference type="NCBI Taxonomy" id="387005"/>
    <lineage>
        <taxon>Eukaryota</taxon>
        <taxon>Metazoa</taxon>
        <taxon>Ecdysozoa</taxon>
        <taxon>Nematoda</taxon>
        <taxon>Chromadorea</taxon>
        <taxon>Rhabditida</taxon>
        <taxon>Spirurina</taxon>
        <taxon>Spiruromorpha</taxon>
        <taxon>Filarioidea</taxon>
        <taxon>Onchocercidae</taxon>
        <taxon>Onchocerca</taxon>
    </lineage>
</organism>
<evidence type="ECO:0000256" key="5">
    <source>
        <dbReference type="ARBA" id="ARBA00023055"/>
    </source>
</evidence>
<dbReference type="GO" id="GO:0008289">
    <property type="term" value="F:lipid binding"/>
    <property type="evidence" value="ECO:0007669"/>
    <property type="project" value="UniProtKB-KW"/>
</dbReference>
<reference evidence="13 14" key="1">
    <citation type="submission" date="2015-12" db="EMBL/GenBank/DDBJ databases">
        <title>Draft genome of the nematode, Onchocerca flexuosa.</title>
        <authorList>
            <person name="Mitreva M."/>
        </authorList>
    </citation>
    <scope>NUCLEOTIDE SEQUENCE [LARGE SCALE GENOMIC DNA]</scope>
    <source>
        <strain evidence="13">Red Deer</strain>
    </source>
</reference>
<keyword evidence="4" id="KW-0862">Zinc</keyword>
<dbReference type="GO" id="GO:0006869">
    <property type="term" value="P:lipid transport"/>
    <property type="evidence" value="ECO:0007669"/>
    <property type="project" value="UniProtKB-KW"/>
</dbReference>
<dbReference type="SMART" id="SM00228">
    <property type="entry name" value="PDZ"/>
    <property type="match status" value="1"/>
</dbReference>
<dbReference type="Pfam" id="PF17820">
    <property type="entry name" value="PDZ_6"/>
    <property type="match status" value="1"/>
</dbReference>
<dbReference type="InterPro" id="IPR039275">
    <property type="entry name" value="PDZD8"/>
</dbReference>
<dbReference type="PROSITE" id="PS51847">
    <property type="entry name" value="SMP"/>
    <property type="match status" value="1"/>
</dbReference>
<dbReference type="Gene3D" id="2.30.42.10">
    <property type="match status" value="1"/>
</dbReference>
<keyword evidence="7 9" id="KW-0472">Membrane</keyword>
<dbReference type="InterPro" id="IPR046349">
    <property type="entry name" value="C1-like_sf"/>
</dbReference>
<dbReference type="InterPro" id="IPR001478">
    <property type="entry name" value="PDZ"/>
</dbReference>
<dbReference type="GO" id="GO:0016020">
    <property type="term" value="C:membrane"/>
    <property type="evidence" value="ECO:0007669"/>
    <property type="project" value="UniProtKB-SubCell"/>
</dbReference>
<dbReference type="GO" id="GO:0046872">
    <property type="term" value="F:metal ion binding"/>
    <property type="evidence" value="ECO:0007669"/>
    <property type="project" value="UniProtKB-KW"/>
</dbReference>
<dbReference type="SUPFAM" id="SSF50156">
    <property type="entry name" value="PDZ domain-like"/>
    <property type="match status" value="1"/>
</dbReference>
<dbReference type="GO" id="GO:1990456">
    <property type="term" value="P:mitochondrion-endoplasmic reticulum membrane tethering"/>
    <property type="evidence" value="ECO:0007669"/>
    <property type="project" value="InterPro"/>
</dbReference>
<evidence type="ECO:0000256" key="2">
    <source>
        <dbReference type="ARBA" id="ARBA00022448"/>
    </source>
</evidence>
<dbReference type="InterPro" id="IPR041489">
    <property type="entry name" value="PDZ_6"/>
</dbReference>
<dbReference type="InterPro" id="IPR002219">
    <property type="entry name" value="PKC_DAG/PE"/>
</dbReference>